<dbReference type="PANTHER" id="PTHR16056:SF2">
    <property type="entry name" value="TESTIS-EXPRESSED PROTEIN 10"/>
    <property type="match status" value="1"/>
</dbReference>
<evidence type="ECO:0000313" key="6">
    <source>
        <dbReference type="EMBL" id="EQC33413.1"/>
    </source>
</evidence>
<dbReference type="EMBL" id="JH767159">
    <property type="protein sequence ID" value="EQC33413.1"/>
    <property type="molecule type" value="Genomic_DNA"/>
</dbReference>
<dbReference type="eggNOG" id="KOG2149">
    <property type="taxonomic scope" value="Eukaryota"/>
</dbReference>
<organism evidence="6 7">
    <name type="scientific">Saprolegnia diclina (strain VS20)</name>
    <dbReference type="NCBI Taxonomy" id="1156394"/>
    <lineage>
        <taxon>Eukaryota</taxon>
        <taxon>Sar</taxon>
        <taxon>Stramenopiles</taxon>
        <taxon>Oomycota</taxon>
        <taxon>Saprolegniomycetes</taxon>
        <taxon>Saprolegniales</taxon>
        <taxon>Saprolegniaceae</taxon>
        <taxon>Saprolegnia</taxon>
    </lineage>
</organism>
<sequence length="840" mass="91303">MANLKGGKAGQKKKPGDFKRPKRKVGRKVTPSNVTNASITSRRINITEQSVLQDKTGAAVTHRNQTLQDILSKMSHYNAHVRRDALFALKELVGLHGMTLVTNVGIVVERVLQAMMDDEAVVREACVGAWKSCLGSLTLTKSESVLEPFTSLIAVYFCSGLTHIKAGVREDALEHIDALLDLPVCANLLARCLSADQCGQLLENLKDLVSPKQTTVQVKNSYSLLAERNKAKQAQLQTQVLKGRFFAVAAAHKFLRALAAQTPSTTLPAATSASVPSHAASGTILLFPAPQFVGWSPTPASAVQNANTTASAASWANKAVTLLRALLALWMEAHDERANLSQEALMHMVLIADCATMLVREASAYIDGPTMKAFQSAFFEDFPKASPDPLRIDIATLHHWNALNLAMAQFGVECLRTGAALPGVNLDEMIAMFLAAELKELQADKESSTIAHSASSMKTRLDILLLLLERQPHPSLLDSFTSLYKAAAPQSAMFRTCTAFVLQYLTPTLNAAPSTPLEWDLILTWMEQLGHFLQLPHAEAHHDATLAKVFRVCIAILKRLPESSHASPALASWLSRVMAFFTETTETNWVGSMSPLTQIEAASCLYHLPSFPPAFLKTLALCCKSPGVSIDAKSFLVDIVAKHEARFERGALLSFYLSTLFAPTNQAIAAQVCRVLTWMSLGASLSSILAPILSKQSLDDHALPLVLAYVACLRSSTIVFRKAGQELEKRPVPDVLRAQVTSVFAHVLTAPAPTSLLLPQVVDGLLYCNGAFVDLASHFFSAQSLTDALGLFREARLRPLVLLYKIELQALVADVDEATADANVVRQIRNELQLITKDVA</sequence>
<dbReference type="OrthoDB" id="361362at2759"/>
<dbReference type="GO" id="GO:0005634">
    <property type="term" value="C:nucleus"/>
    <property type="evidence" value="ECO:0007669"/>
    <property type="project" value="UniProtKB-SubCell"/>
</dbReference>
<dbReference type="InParanoid" id="T0RLZ8"/>
<dbReference type="OMA" id="MQWVVCL"/>
<feature type="domain" description="Pre-rRNA-processing protein Ipi1 N-terminal" evidence="5">
    <location>
        <begin position="145"/>
        <end position="241"/>
    </location>
</feature>
<dbReference type="AlphaFoldDB" id="T0RLZ8"/>
<gene>
    <name evidence="6" type="ORF">SDRG_08928</name>
</gene>
<keyword evidence="7" id="KW-1185">Reference proteome</keyword>
<dbReference type="VEuPathDB" id="FungiDB:SDRG_08928"/>
<dbReference type="RefSeq" id="XP_008613053.1">
    <property type="nucleotide sequence ID" value="XM_008614831.1"/>
</dbReference>
<evidence type="ECO:0000256" key="4">
    <source>
        <dbReference type="SAM" id="MobiDB-lite"/>
    </source>
</evidence>
<proteinExistence type="inferred from homology"/>
<dbReference type="Pfam" id="PF12333">
    <property type="entry name" value="Ipi1_N"/>
    <property type="match status" value="1"/>
</dbReference>
<comment type="similarity">
    <text evidence="2">Belongs to the IPI1/TEX10 family.</text>
</comment>
<protein>
    <recommendedName>
        <fullName evidence="5">Pre-rRNA-processing protein Ipi1 N-terminal domain-containing protein</fullName>
    </recommendedName>
</protein>
<evidence type="ECO:0000256" key="2">
    <source>
        <dbReference type="ARBA" id="ARBA00006427"/>
    </source>
</evidence>
<dbReference type="InterPro" id="IPR016024">
    <property type="entry name" value="ARM-type_fold"/>
</dbReference>
<dbReference type="Proteomes" id="UP000030762">
    <property type="component" value="Unassembled WGS sequence"/>
</dbReference>
<feature type="region of interest" description="Disordered" evidence="4">
    <location>
        <begin position="1"/>
        <end position="37"/>
    </location>
</feature>
<evidence type="ECO:0000259" key="5">
    <source>
        <dbReference type="Pfam" id="PF12333"/>
    </source>
</evidence>
<comment type="subcellular location">
    <subcellularLocation>
        <location evidence="1">Nucleus</location>
    </subcellularLocation>
</comment>
<dbReference type="STRING" id="1156394.T0RLZ8"/>
<evidence type="ECO:0000313" key="7">
    <source>
        <dbReference type="Proteomes" id="UP000030762"/>
    </source>
</evidence>
<evidence type="ECO:0000256" key="1">
    <source>
        <dbReference type="ARBA" id="ARBA00004123"/>
    </source>
</evidence>
<reference evidence="6 7" key="1">
    <citation type="submission" date="2012-04" db="EMBL/GenBank/DDBJ databases">
        <title>The Genome Sequence of Saprolegnia declina VS20.</title>
        <authorList>
            <consortium name="The Broad Institute Genome Sequencing Platform"/>
            <person name="Russ C."/>
            <person name="Nusbaum C."/>
            <person name="Tyler B."/>
            <person name="van West P."/>
            <person name="Dieguez-Uribeondo J."/>
            <person name="de Bruijn I."/>
            <person name="Tripathy S."/>
            <person name="Jiang R."/>
            <person name="Young S.K."/>
            <person name="Zeng Q."/>
            <person name="Gargeya S."/>
            <person name="Fitzgerald M."/>
            <person name="Haas B."/>
            <person name="Abouelleil A."/>
            <person name="Alvarado L."/>
            <person name="Arachchi H.M."/>
            <person name="Berlin A."/>
            <person name="Chapman S.B."/>
            <person name="Goldberg J."/>
            <person name="Griggs A."/>
            <person name="Gujja S."/>
            <person name="Hansen M."/>
            <person name="Howarth C."/>
            <person name="Imamovic A."/>
            <person name="Larimer J."/>
            <person name="McCowen C."/>
            <person name="Montmayeur A."/>
            <person name="Murphy C."/>
            <person name="Neiman D."/>
            <person name="Pearson M."/>
            <person name="Priest M."/>
            <person name="Roberts A."/>
            <person name="Saif S."/>
            <person name="Shea T."/>
            <person name="Sisk P."/>
            <person name="Sykes S."/>
            <person name="Wortman J."/>
            <person name="Nusbaum C."/>
            <person name="Birren B."/>
        </authorList>
    </citation>
    <scope>NUCLEOTIDE SEQUENCE [LARGE SCALE GENOMIC DNA]</scope>
    <source>
        <strain evidence="6 7">VS20</strain>
    </source>
</reference>
<dbReference type="GeneID" id="19949655"/>
<dbReference type="Gene3D" id="1.25.10.10">
    <property type="entry name" value="Leucine-rich Repeat Variant"/>
    <property type="match status" value="1"/>
</dbReference>
<dbReference type="SUPFAM" id="SSF48371">
    <property type="entry name" value="ARM repeat"/>
    <property type="match status" value="1"/>
</dbReference>
<accession>T0RLZ8</accession>
<dbReference type="PANTHER" id="PTHR16056">
    <property type="entry name" value="REGULATOR OF MICROTUBULE DYNAMICS PROTEIN"/>
    <property type="match status" value="1"/>
</dbReference>
<name>T0RLZ8_SAPDV</name>
<dbReference type="InterPro" id="IPR024679">
    <property type="entry name" value="Ipi1_N"/>
</dbReference>
<dbReference type="InterPro" id="IPR011989">
    <property type="entry name" value="ARM-like"/>
</dbReference>
<keyword evidence="3" id="KW-0539">Nucleus</keyword>
<evidence type="ECO:0000256" key="3">
    <source>
        <dbReference type="ARBA" id="ARBA00023242"/>
    </source>
</evidence>